<dbReference type="InterPro" id="IPR026569">
    <property type="entry name" value="Ribosomal_bL28"/>
</dbReference>
<evidence type="ECO:0000256" key="1">
    <source>
        <dbReference type="ARBA" id="ARBA00008760"/>
    </source>
</evidence>
<evidence type="ECO:0000256" key="3">
    <source>
        <dbReference type="ARBA" id="ARBA00023274"/>
    </source>
</evidence>
<gene>
    <name evidence="5 6" type="primary">rpmB</name>
    <name evidence="6" type="ORF">Q2362_00255</name>
</gene>
<keyword evidence="7" id="KW-1185">Reference proteome</keyword>
<evidence type="ECO:0000256" key="5">
    <source>
        <dbReference type="HAMAP-Rule" id="MF_00373"/>
    </source>
</evidence>
<dbReference type="InterPro" id="IPR001383">
    <property type="entry name" value="Ribosomal_bL28_bact-type"/>
</dbReference>
<evidence type="ECO:0000313" key="7">
    <source>
        <dbReference type="Proteomes" id="UP001171111"/>
    </source>
</evidence>
<organism evidence="6 7">
    <name type="scientific">Campylobacter magnus</name>
    <dbReference type="NCBI Taxonomy" id="3026462"/>
    <lineage>
        <taxon>Bacteria</taxon>
        <taxon>Pseudomonadati</taxon>
        <taxon>Campylobacterota</taxon>
        <taxon>Epsilonproteobacteria</taxon>
        <taxon>Campylobacterales</taxon>
        <taxon>Campylobacteraceae</taxon>
        <taxon>Campylobacter</taxon>
    </lineage>
</organism>
<accession>A0ABT8T556</accession>
<keyword evidence="2 5" id="KW-0689">Ribosomal protein</keyword>
<dbReference type="Pfam" id="PF00830">
    <property type="entry name" value="Ribosomal_L28"/>
    <property type="match status" value="1"/>
</dbReference>
<reference evidence="6 7" key="1">
    <citation type="submission" date="2023-06" db="EMBL/GenBank/DDBJ databases">
        <title>Campylobacter magnum sp. nov., isolated from cecal contents of domestic pigs (Sus scrofa domesticus).</title>
        <authorList>
            <person name="Papic B."/>
            <person name="Gruntar I."/>
        </authorList>
    </citation>
    <scope>NUCLEOTIDE SEQUENCE [LARGE SCALE GENOMIC DNA]</scope>
    <source>
        <strain evidence="7">34484-21</strain>
    </source>
</reference>
<dbReference type="HAMAP" id="MF_00373">
    <property type="entry name" value="Ribosomal_bL28"/>
    <property type="match status" value="1"/>
</dbReference>
<dbReference type="Gene3D" id="2.20.150.30">
    <property type="match status" value="1"/>
</dbReference>
<sequence>MSKVCAITGKGPMVGNNVSHANNRTKRRFMPNLRSVRVTLEDGTTRRIRVAASTLRTMKKLQNAK</sequence>
<dbReference type="EMBL" id="JAULJQ010000001">
    <property type="protein sequence ID" value="MDO2408528.1"/>
    <property type="molecule type" value="Genomic_DNA"/>
</dbReference>
<evidence type="ECO:0000256" key="2">
    <source>
        <dbReference type="ARBA" id="ARBA00022980"/>
    </source>
</evidence>
<dbReference type="PANTHER" id="PTHR39080:SF1">
    <property type="entry name" value="LARGE RIBOSOMAL SUBUNIT PROTEIN BL28A"/>
    <property type="match status" value="1"/>
</dbReference>
<dbReference type="GO" id="GO:0005840">
    <property type="term" value="C:ribosome"/>
    <property type="evidence" value="ECO:0007669"/>
    <property type="project" value="UniProtKB-KW"/>
</dbReference>
<dbReference type="SUPFAM" id="SSF143800">
    <property type="entry name" value="L28p-like"/>
    <property type="match status" value="1"/>
</dbReference>
<comment type="caution">
    <text evidence="6">The sequence shown here is derived from an EMBL/GenBank/DDBJ whole genome shotgun (WGS) entry which is preliminary data.</text>
</comment>
<proteinExistence type="inferred from homology"/>
<dbReference type="PANTHER" id="PTHR39080">
    <property type="entry name" value="50S RIBOSOMAL PROTEIN L28"/>
    <property type="match status" value="1"/>
</dbReference>
<dbReference type="InterPro" id="IPR050096">
    <property type="entry name" value="Bacterial_rp_bL28"/>
</dbReference>
<protein>
    <recommendedName>
        <fullName evidence="4 5">Large ribosomal subunit protein bL28</fullName>
    </recommendedName>
</protein>
<comment type="similarity">
    <text evidence="1 5">Belongs to the bacterial ribosomal protein bL28 family.</text>
</comment>
<dbReference type="Gene3D" id="2.30.170.40">
    <property type="entry name" value="Ribosomal protein L28/L24"/>
    <property type="match status" value="1"/>
</dbReference>
<evidence type="ECO:0000313" key="6">
    <source>
        <dbReference type="EMBL" id="MDO2408528.1"/>
    </source>
</evidence>
<name>A0ABT8T556_9BACT</name>
<dbReference type="NCBIfam" id="TIGR00009">
    <property type="entry name" value="L28"/>
    <property type="match status" value="1"/>
</dbReference>
<dbReference type="InterPro" id="IPR037147">
    <property type="entry name" value="Ribosomal_bL28_sf"/>
</dbReference>
<keyword evidence="3 5" id="KW-0687">Ribonucleoprotein</keyword>
<dbReference type="RefSeq" id="WP_273930936.1">
    <property type="nucleotide sequence ID" value="NZ_JAQSLJ010000002.1"/>
</dbReference>
<dbReference type="InterPro" id="IPR034704">
    <property type="entry name" value="Ribosomal_bL28/bL31-like_sf"/>
</dbReference>
<evidence type="ECO:0000256" key="4">
    <source>
        <dbReference type="ARBA" id="ARBA00035174"/>
    </source>
</evidence>
<dbReference type="Proteomes" id="UP001171111">
    <property type="component" value="Unassembled WGS sequence"/>
</dbReference>